<dbReference type="InterPro" id="IPR038646">
    <property type="entry name" value="Atu4866-like_sf"/>
</dbReference>
<evidence type="ECO:0008006" key="4">
    <source>
        <dbReference type="Google" id="ProtNLM"/>
    </source>
</evidence>
<evidence type="ECO:0000313" key="3">
    <source>
        <dbReference type="Proteomes" id="UP000238908"/>
    </source>
</evidence>
<sequence length="128" mass="14007">MTDARMSAAIAVALGAGTAVLCNATPLADTARHAAATPSPLHRDTPMQQHSYVGMWVTRDGQIRQALLANGRYDEARHARQSAYQGRYEVTGNTIHYWDDSGFTADGRFVSADELHHGGMVFYRQLAD</sequence>
<feature type="chain" id="PRO_5015720596" description="Ligand-binding protein with streptavidin-like fold" evidence="1">
    <location>
        <begin position="25"/>
        <end position="128"/>
    </location>
</feature>
<dbReference type="Pfam" id="PF11512">
    <property type="entry name" value="Atu4866"/>
    <property type="match status" value="1"/>
</dbReference>
<dbReference type="Proteomes" id="UP000238908">
    <property type="component" value="Unassembled WGS sequence"/>
</dbReference>
<name>A0A2S7C4P3_9XANT</name>
<dbReference type="AlphaFoldDB" id="A0A2S7C4P3"/>
<comment type="caution">
    <text evidence="2">The sequence shown here is derived from an EMBL/GenBank/DDBJ whole genome shotgun (WGS) entry which is preliminary data.</text>
</comment>
<evidence type="ECO:0000313" key="2">
    <source>
        <dbReference type="EMBL" id="PPU56532.1"/>
    </source>
</evidence>
<feature type="signal peptide" evidence="1">
    <location>
        <begin position="1"/>
        <end position="24"/>
    </location>
</feature>
<evidence type="ECO:0000256" key="1">
    <source>
        <dbReference type="SAM" id="SignalP"/>
    </source>
</evidence>
<organism evidence="2 3">
    <name type="scientific">Xanthomonas dyei</name>
    <dbReference type="NCBI Taxonomy" id="743699"/>
    <lineage>
        <taxon>Bacteria</taxon>
        <taxon>Pseudomonadati</taxon>
        <taxon>Pseudomonadota</taxon>
        <taxon>Gammaproteobacteria</taxon>
        <taxon>Lysobacterales</taxon>
        <taxon>Lysobacteraceae</taxon>
        <taxon>Xanthomonas</taxon>
    </lineage>
</organism>
<dbReference type="EMBL" id="MDEE01000010">
    <property type="protein sequence ID" value="PPU56532.1"/>
    <property type="molecule type" value="Genomic_DNA"/>
</dbReference>
<proteinExistence type="predicted"/>
<protein>
    <recommendedName>
        <fullName evidence="4">Ligand-binding protein with streptavidin-like fold</fullName>
    </recommendedName>
</protein>
<dbReference type="Gene3D" id="2.40.128.290">
    <property type="entry name" value="Uncharacterised protein Atu4866, PF11512"/>
    <property type="match status" value="1"/>
</dbReference>
<dbReference type="InterPro" id="IPR020955">
    <property type="entry name" value="Uncharacterised_Atu4866"/>
</dbReference>
<accession>A0A2S7C4P3</accession>
<gene>
    <name evidence="2" type="ORF">XdyCFBP7245_08895</name>
</gene>
<reference evidence="2 3" key="1">
    <citation type="submission" date="2016-08" db="EMBL/GenBank/DDBJ databases">
        <authorList>
            <person name="Seilhamer J.J."/>
        </authorList>
    </citation>
    <scope>NUCLEOTIDE SEQUENCE [LARGE SCALE GENOMIC DNA]</scope>
    <source>
        <strain evidence="2 3">CFBP7245</strain>
    </source>
</reference>
<keyword evidence="1" id="KW-0732">Signal</keyword>